<evidence type="ECO:0000256" key="7">
    <source>
        <dbReference type="ARBA" id="ARBA00023237"/>
    </source>
</evidence>
<name>A0A934WWM9_9BACT</name>
<dbReference type="InterPro" id="IPR003423">
    <property type="entry name" value="OMP_efflux"/>
</dbReference>
<feature type="chain" id="PRO_5037105265" evidence="9">
    <location>
        <begin position="25"/>
        <end position="463"/>
    </location>
</feature>
<evidence type="ECO:0000256" key="3">
    <source>
        <dbReference type="ARBA" id="ARBA00022448"/>
    </source>
</evidence>
<dbReference type="Proteomes" id="UP000611723">
    <property type="component" value="Unassembled WGS sequence"/>
</dbReference>
<dbReference type="GO" id="GO:0009279">
    <property type="term" value="C:cell outer membrane"/>
    <property type="evidence" value="ECO:0007669"/>
    <property type="project" value="UniProtKB-SubCell"/>
</dbReference>
<comment type="caution">
    <text evidence="10">The sequence shown here is derived from an EMBL/GenBank/DDBJ whole genome shotgun (WGS) entry which is preliminary data.</text>
</comment>
<sequence>MNINFRVLLTTIIAVSLFSNSGNAQEMDTSKPLSLEECVAYALENNYNLRSTRLEEAIAETQVGETRSMGLPQAKFQSNLNYNYEVQKAFLPNALFPEDPNNPNPPDPEGFTAVQFSPTFDGNASFSVSQLLFDGSYFVGLQAAKTLRDLRRKESNQSEIEIVEAVSKAYYLVLINLERKELVNANLKQLEKVLSDTKAQYESGFAERIDVDRIQVSLNNIITENNSINRNLAYSYDLLKFQMGIPVSNEITLSGDLSSISFRAEEYLGTENEFDYEDRSEYNILKVNEELAGLDLRNNKATHLPRLSANFSYGWNTGANNTSEFFDFNDRWLSFGVVGVSLQWDLFTGLNRSSKMQKNRIQLEQLGIQKEQLENSIDMEIMQLKGNLESANESMEVQKQNMELAQSVYDQTQEKYKVGVGSNTELLDAEIASKEAQTNYYNALYEAIISKIELEKALGILYK</sequence>
<proteinExistence type="inferred from homology"/>
<evidence type="ECO:0000256" key="5">
    <source>
        <dbReference type="ARBA" id="ARBA00022692"/>
    </source>
</evidence>
<keyword evidence="3" id="KW-0813">Transport</keyword>
<dbReference type="RefSeq" id="WP_201429957.1">
    <property type="nucleotide sequence ID" value="NZ_JAEQBW010000001.1"/>
</dbReference>
<dbReference type="Gene3D" id="1.20.1600.10">
    <property type="entry name" value="Outer membrane efflux proteins (OEP)"/>
    <property type="match status" value="1"/>
</dbReference>
<comment type="subcellular location">
    <subcellularLocation>
        <location evidence="1">Cell outer membrane</location>
    </subcellularLocation>
</comment>
<evidence type="ECO:0000313" key="10">
    <source>
        <dbReference type="EMBL" id="MBK6264291.1"/>
    </source>
</evidence>
<dbReference type="GO" id="GO:1990281">
    <property type="term" value="C:efflux pump complex"/>
    <property type="evidence" value="ECO:0007669"/>
    <property type="project" value="TreeGrafter"/>
</dbReference>
<evidence type="ECO:0000256" key="1">
    <source>
        <dbReference type="ARBA" id="ARBA00004442"/>
    </source>
</evidence>
<reference evidence="10" key="1">
    <citation type="submission" date="2021-01" db="EMBL/GenBank/DDBJ databases">
        <title>Marivirga aurantiaca sp. nov., isolated from intertidal surface sediments.</title>
        <authorList>
            <person name="Zhang M."/>
        </authorList>
    </citation>
    <scope>NUCLEOTIDE SEQUENCE</scope>
    <source>
        <strain evidence="10">S37H4</strain>
    </source>
</reference>
<keyword evidence="11" id="KW-1185">Reference proteome</keyword>
<dbReference type="PANTHER" id="PTHR30026:SF20">
    <property type="entry name" value="OUTER MEMBRANE PROTEIN TOLC"/>
    <property type="match status" value="1"/>
</dbReference>
<feature type="coiled-coil region" evidence="8">
    <location>
        <begin position="356"/>
        <end position="415"/>
    </location>
</feature>
<keyword evidence="7" id="KW-0998">Cell outer membrane</keyword>
<dbReference type="Pfam" id="PF02321">
    <property type="entry name" value="OEP"/>
    <property type="match status" value="2"/>
</dbReference>
<accession>A0A934WWM9</accession>
<dbReference type="GO" id="GO:0015562">
    <property type="term" value="F:efflux transmembrane transporter activity"/>
    <property type="evidence" value="ECO:0007669"/>
    <property type="project" value="InterPro"/>
</dbReference>
<feature type="signal peptide" evidence="9">
    <location>
        <begin position="1"/>
        <end position="24"/>
    </location>
</feature>
<protein>
    <submittedName>
        <fullName evidence="10">TolC family protein</fullName>
    </submittedName>
</protein>
<dbReference type="EMBL" id="JAEQBW010000001">
    <property type="protein sequence ID" value="MBK6264291.1"/>
    <property type="molecule type" value="Genomic_DNA"/>
</dbReference>
<keyword evidence="8" id="KW-0175">Coiled coil</keyword>
<dbReference type="SUPFAM" id="SSF56954">
    <property type="entry name" value="Outer membrane efflux proteins (OEP)"/>
    <property type="match status" value="1"/>
</dbReference>
<evidence type="ECO:0000256" key="4">
    <source>
        <dbReference type="ARBA" id="ARBA00022452"/>
    </source>
</evidence>
<keyword evidence="6" id="KW-0472">Membrane</keyword>
<evidence type="ECO:0000256" key="8">
    <source>
        <dbReference type="SAM" id="Coils"/>
    </source>
</evidence>
<keyword evidence="5" id="KW-0812">Transmembrane</keyword>
<dbReference type="AlphaFoldDB" id="A0A934WWM9"/>
<organism evidence="10 11">
    <name type="scientific">Marivirga aurantiaca</name>
    <dbReference type="NCBI Taxonomy" id="2802615"/>
    <lineage>
        <taxon>Bacteria</taxon>
        <taxon>Pseudomonadati</taxon>
        <taxon>Bacteroidota</taxon>
        <taxon>Cytophagia</taxon>
        <taxon>Cytophagales</taxon>
        <taxon>Marivirgaceae</taxon>
        <taxon>Marivirga</taxon>
    </lineage>
</organism>
<keyword evidence="4" id="KW-1134">Transmembrane beta strand</keyword>
<evidence type="ECO:0000313" key="11">
    <source>
        <dbReference type="Proteomes" id="UP000611723"/>
    </source>
</evidence>
<evidence type="ECO:0000256" key="6">
    <source>
        <dbReference type="ARBA" id="ARBA00023136"/>
    </source>
</evidence>
<dbReference type="InterPro" id="IPR051906">
    <property type="entry name" value="TolC-like"/>
</dbReference>
<gene>
    <name evidence="10" type="ORF">JKA74_04525</name>
</gene>
<evidence type="ECO:0000256" key="9">
    <source>
        <dbReference type="SAM" id="SignalP"/>
    </source>
</evidence>
<dbReference type="PANTHER" id="PTHR30026">
    <property type="entry name" value="OUTER MEMBRANE PROTEIN TOLC"/>
    <property type="match status" value="1"/>
</dbReference>
<evidence type="ECO:0000256" key="2">
    <source>
        <dbReference type="ARBA" id="ARBA00007613"/>
    </source>
</evidence>
<dbReference type="GO" id="GO:0015288">
    <property type="term" value="F:porin activity"/>
    <property type="evidence" value="ECO:0007669"/>
    <property type="project" value="TreeGrafter"/>
</dbReference>
<comment type="similarity">
    <text evidence="2">Belongs to the outer membrane factor (OMF) (TC 1.B.17) family.</text>
</comment>
<keyword evidence="9" id="KW-0732">Signal</keyword>